<dbReference type="AlphaFoldDB" id="A0A7X0VYQ0"/>
<dbReference type="RefSeq" id="WP_185132381.1">
    <property type="nucleotide sequence ID" value="NZ_JACJVO010000036.1"/>
</dbReference>
<evidence type="ECO:0000313" key="7">
    <source>
        <dbReference type="Proteomes" id="UP000564644"/>
    </source>
</evidence>
<dbReference type="GO" id="GO:0016491">
    <property type="term" value="F:oxidoreductase activity"/>
    <property type="evidence" value="ECO:0007669"/>
    <property type="project" value="UniProtKB-KW"/>
</dbReference>
<gene>
    <name evidence="6" type="ORF">H7C18_27730</name>
</gene>
<dbReference type="PANTHER" id="PTHR43401:SF2">
    <property type="entry name" value="L-THREONINE 3-DEHYDROGENASE"/>
    <property type="match status" value="1"/>
</dbReference>
<dbReference type="SUPFAM" id="SSF50129">
    <property type="entry name" value="GroES-like"/>
    <property type="match status" value="1"/>
</dbReference>
<dbReference type="Pfam" id="PF08240">
    <property type="entry name" value="ADH_N"/>
    <property type="match status" value="1"/>
</dbReference>
<reference evidence="6 7" key="1">
    <citation type="submission" date="2020-08" db="EMBL/GenBank/DDBJ databases">
        <title>Cohnella phylogeny.</title>
        <authorList>
            <person name="Dunlap C."/>
        </authorList>
    </citation>
    <scope>NUCLEOTIDE SEQUENCE [LARGE SCALE GENOMIC DNA]</scope>
    <source>
        <strain evidence="6 7">CBP 2801</strain>
    </source>
</reference>
<protein>
    <submittedName>
        <fullName evidence="6">Alcohol dehydrogenase catalytic domain-containing protein</fullName>
    </submittedName>
</protein>
<organism evidence="6 7">
    <name type="scientific">Cohnella zeiphila</name>
    <dbReference type="NCBI Taxonomy" id="2761120"/>
    <lineage>
        <taxon>Bacteria</taxon>
        <taxon>Bacillati</taxon>
        <taxon>Bacillota</taxon>
        <taxon>Bacilli</taxon>
        <taxon>Bacillales</taxon>
        <taxon>Paenibacillaceae</taxon>
        <taxon>Cohnella</taxon>
    </lineage>
</organism>
<keyword evidence="7" id="KW-1185">Reference proteome</keyword>
<comment type="similarity">
    <text evidence="4">Belongs to the zinc-containing alcohol dehydrogenase family.</text>
</comment>
<evidence type="ECO:0000256" key="3">
    <source>
        <dbReference type="ARBA" id="ARBA00023002"/>
    </source>
</evidence>
<dbReference type="InterPro" id="IPR002328">
    <property type="entry name" value="ADH_Zn_CS"/>
</dbReference>
<sequence length="349" mass="37418">MKAAIYEGNHVIRITEGTCVQPAKDEVQIAVSYAGICGTDLHLYHGRMDHRVTFPHVMGHEMSGIVRAAGAEVSHVAAGDRVVVMPLISCGECPACRAGHEHICQRLKFIGIETPGAFQSCWTVPAKTVLKIPDSLSLKLGALIEPLAVACHDVRIGDVKKGENAVILGGGPIGTLIALVAKANGANVLVSEINPYRIELLSKLGIATVNPKERDVAEYVEELTGGAGCDVVFEVTSSSAGARLMTQLPRTRGRIVVVGIFSDPPPVDLHRFFWRELKLLGARVYEKEDFERAIVLAASGDLPLEGLISDVYPLERLQDGFRQMESGAGVMKILLDCAGHAEEGSRASV</sequence>
<dbReference type="PANTHER" id="PTHR43401">
    <property type="entry name" value="L-THREONINE 3-DEHYDROGENASE"/>
    <property type="match status" value="1"/>
</dbReference>
<dbReference type="InterPro" id="IPR011032">
    <property type="entry name" value="GroES-like_sf"/>
</dbReference>
<dbReference type="InterPro" id="IPR036291">
    <property type="entry name" value="NAD(P)-bd_dom_sf"/>
</dbReference>
<evidence type="ECO:0000259" key="5">
    <source>
        <dbReference type="SMART" id="SM00829"/>
    </source>
</evidence>
<dbReference type="InterPro" id="IPR020843">
    <property type="entry name" value="ER"/>
</dbReference>
<comment type="caution">
    <text evidence="6">The sequence shown here is derived from an EMBL/GenBank/DDBJ whole genome shotgun (WGS) entry which is preliminary data.</text>
</comment>
<dbReference type="GO" id="GO:0008270">
    <property type="term" value="F:zinc ion binding"/>
    <property type="evidence" value="ECO:0007669"/>
    <property type="project" value="InterPro"/>
</dbReference>
<keyword evidence="3" id="KW-0560">Oxidoreductase</keyword>
<dbReference type="InterPro" id="IPR050129">
    <property type="entry name" value="Zn_alcohol_dh"/>
</dbReference>
<dbReference type="InterPro" id="IPR013149">
    <property type="entry name" value="ADH-like_C"/>
</dbReference>
<dbReference type="Proteomes" id="UP000564644">
    <property type="component" value="Unassembled WGS sequence"/>
</dbReference>
<accession>A0A7X0VYQ0</accession>
<dbReference type="Pfam" id="PF00107">
    <property type="entry name" value="ADH_zinc_N"/>
    <property type="match status" value="1"/>
</dbReference>
<proteinExistence type="inferred from homology"/>
<evidence type="ECO:0000256" key="4">
    <source>
        <dbReference type="RuleBase" id="RU361277"/>
    </source>
</evidence>
<keyword evidence="1 4" id="KW-0479">Metal-binding</keyword>
<dbReference type="PROSITE" id="PS00059">
    <property type="entry name" value="ADH_ZINC"/>
    <property type="match status" value="1"/>
</dbReference>
<dbReference type="EMBL" id="JACJVO010000036">
    <property type="protein sequence ID" value="MBB6734722.1"/>
    <property type="molecule type" value="Genomic_DNA"/>
</dbReference>
<feature type="domain" description="Enoyl reductase (ER)" evidence="5">
    <location>
        <begin position="8"/>
        <end position="335"/>
    </location>
</feature>
<dbReference type="InterPro" id="IPR013154">
    <property type="entry name" value="ADH-like_N"/>
</dbReference>
<evidence type="ECO:0000256" key="1">
    <source>
        <dbReference type="ARBA" id="ARBA00022723"/>
    </source>
</evidence>
<dbReference type="SMART" id="SM00829">
    <property type="entry name" value="PKS_ER"/>
    <property type="match status" value="1"/>
</dbReference>
<dbReference type="Gene3D" id="3.40.50.720">
    <property type="entry name" value="NAD(P)-binding Rossmann-like Domain"/>
    <property type="match status" value="1"/>
</dbReference>
<name>A0A7X0VYQ0_9BACL</name>
<evidence type="ECO:0000313" key="6">
    <source>
        <dbReference type="EMBL" id="MBB6734722.1"/>
    </source>
</evidence>
<keyword evidence="2 4" id="KW-0862">Zinc</keyword>
<dbReference type="Gene3D" id="3.90.180.10">
    <property type="entry name" value="Medium-chain alcohol dehydrogenases, catalytic domain"/>
    <property type="match status" value="1"/>
</dbReference>
<comment type="cofactor">
    <cofactor evidence="4">
        <name>Zn(2+)</name>
        <dbReference type="ChEBI" id="CHEBI:29105"/>
    </cofactor>
</comment>
<dbReference type="SUPFAM" id="SSF51735">
    <property type="entry name" value="NAD(P)-binding Rossmann-fold domains"/>
    <property type="match status" value="1"/>
</dbReference>
<evidence type="ECO:0000256" key="2">
    <source>
        <dbReference type="ARBA" id="ARBA00022833"/>
    </source>
</evidence>